<name>A0A396YTQ1_9LEPT</name>
<feature type="transmembrane region" description="Helical" evidence="1">
    <location>
        <begin position="165"/>
        <end position="183"/>
    </location>
</feature>
<feature type="transmembrane region" description="Helical" evidence="1">
    <location>
        <begin position="94"/>
        <end position="115"/>
    </location>
</feature>
<evidence type="ECO:0000256" key="1">
    <source>
        <dbReference type="SAM" id="Phobius"/>
    </source>
</evidence>
<feature type="transmembrane region" description="Helical" evidence="1">
    <location>
        <begin position="136"/>
        <end position="153"/>
    </location>
</feature>
<accession>A0A396YTQ1</accession>
<dbReference type="OrthoDB" id="345826at2"/>
<keyword evidence="1" id="KW-1133">Transmembrane helix</keyword>
<dbReference type="EMBL" id="QHCT01000011">
    <property type="protein sequence ID" value="RHX84744.1"/>
    <property type="molecule type" value="Genomic_DNA"/>
</dbReference>
<feature type="transmembrane region" description="Helical" evidence="1">
    <location>
        <begin position="203"/>
        <end position="221"/>
    </location>
</feature>
<dbReference type="Proteomes" id="UP000265798">
    <property type="component" value="Unassembled WGS sequence"/>
</dbReference>
<protein>
    <recommendedName>
        <fullName evidence="4">Yip1 domain-containing protein</fullName>
    </recommendedName>
</protein>
<dbReference type="AlphaFoldDB" id="A0A396YTQ1"/>
<organism evidence="2 3">
    <name type="scientific">Leptospira stimsonii</name>
    <dbReference type="NCBI Taxonomy" id="2202203"/>
    <lineage>
        <taxon>Bacteria</taxon>
        <taxon>Pseudomonadati</taxon>
        <taxon>Spirochaetota</taxon>
        <taxon>Spirochaetia</taxon>
        <taxon>Leptospirales</taxon>
        <taxon>Leptospiraceae</taxon>
        <taxon>Leptospira</taxon>
    </lineage>
</organism>
<keyword evidence="1" id="KW-0472">Membrane</keyword>
<reference evidence="3" key="1">
    <citation type="submission" date="2018-05" db="EMBL/GenBank/DDBJ databases">
        <title>Leptospira yasudae sp. nov. and Leptospira stimsonii sp. nov., two pathogenic species of the genus Leptospira isolated from environmental sources.</title>
        <authorList>
            <person name="Casanovas-Massana A."/>
            <person name="Hamond C."/>
            <person name="Santos L.A."/>
            <person name="Hacker K.P."/>
            <person name="Balassiano I."/>
            <person name="Medeiros M.A."/>
            <person name="Reis M.G."/>
            <person name="Ko A.I."/>
            <person name="Wunder E.A."/>
        </authorList>
    </citation>
    <scope>NUCLEOTIDE SEQUENCE [LARGE SCALE GENOMIC DNA]</scope>
    <source>
        <strain evidence="3">Yale</strain>
    </source>
</reference>
<dbReference type="RefSeq" id="WP_118970713.1">
    <property type="nucleotide sequence ID" value="NZ_QHCT01000011.1"/>
</dbReference>
<sequence length="222" mass="25950">MQRSHLFKLKAQKIFQDYFKSTESDIIENSKGFLYNVFVAQVALILIYSIGNIIVTYSVSYDEVNALNMRMKLLFEQRGVSPLLYSMNTYPYTILWAVFFILLYQSFSILMKYVVLKSFSEKEVSLRSLAGLEITSYSRFILCLFPILLYAEFFPESYKQELLPLLFYSSIYLITLLTGVYLYAVRYVTLSKTLYSQAIGRSIFTFSTPILAVFFLVIWIIR</sequence>
<evidence type="ECO:0000313" key="3">
    <source>
        <dbReference type="Proteomes" id="UP000265798"/>
    </source>
</evidence>
<evidence type="ECO:0000313" key="2">
    <source>
        <dbReference type="EMBL" id="RHX84744.1"/>
    </source>
</evidence>
<proteinExistence type="predicted"/>
<feature type="transmembrane region" description="Helical" evidence="1">
    <location>
        <begin position="33"/>
        <end position="59"/>
    </location>
</feature>
<evidence type="ECO:0008006" key="4">
    <source>
        <dbReference type="Google" id="ProtNLM"/>
    </source>
</evidence>
<keyword evidence="1" id="KW-0812">Transmembrane</keyword>
<gene>
    <name evidence="2" type="ORF">DLM75_22280</name>
</gene>
<comment type="caution">
    <text evidence="2">The sequence shown here is derived from an EMBL/GenBank/DDBJ whole genome shotgun (WGS) entry which is preliminary data.</text>
</comment>